<evidence type="ECO:0000256" key="4">
    <source>
        <dbReference type="ARBA" id="ARBA00023015"/>
    </source>
</evidence>
<dbReference type="InterPro" id="IPR004598">
    <property type="entry name" value="TFIIH_p52/Tfb2"/>
</dbReference>
<dbReference type="InterPro" id="IPR040662">
    <property type="entry name" value="Tfb2_C"/>
</dbReference>
<evidence type="ECO:0000313" key="10">
    <source>
        <dbReference type="EMBL" id="EFN54287.1"/>
    </source>
</evidence>
<evidence type="ECO:0000256" key="5">
    <source>
        <dbReference type="ARBA" id="ARBA00023163"/>
    </source>
</evidence>
<dbReference type="InParanoid" id="E1ZJ66"/>
<dbReference type="AlphaFoldDB" id="E1ZJ66"/>
<feature type="domain" description="Transcription factor Tfb2 C-terminal" evidence="9">
    <location>
        <begin position="383"/>
        <end position="449"/>
    </location>
</feature>
<keyword evidence="11" id="KW-1185">Reference proteome</keyword>
<evidence type="ECO:0000256" key="2">
    <source>
        <dbReference type="ARBA" id="ARBA00007132"/>
    </source>
</evidence>
<dbReference type="PANTHER" id="PTHR13152:SF0">
    <property type="entry name" value="GENERAL TRANSCRIPTION FACTOR IIH SUBUNIT 4"/>
    <property type="match status" value="1"/>
</dbReference>
<evidence type="ECO:0000256" key="3">
    <source>
        <dbReference type="ARBA" id="ARBA00022763"/>
    </source>
</evidence>
<dbReference type="eggNOG" id="KOG3471">
    <property type="taxonomic scope" value="Eukaryota"/>
</dbReference>
<name>E1ZJ66_CHLVA</name>
<evidence type="ECO:0000256" key="8">
    <source>
        <dbReference type="RuleBase" id="RU364024"/>
    </source>
</evidence>
<dbReference type="OrthoDB" id="364513at2759"/>
<reference evidence="10 11" key="1">
    <citation type="journal article" date="2010" name="Plant Cell">
        <title>The Chlorella variabilis NC64A genome reveals adaptation to photosymbiosis, coevolution with viruses, and cryptic sex.</title>
        <authorList>
            <person name="Blanc G."/>
            <person name="Duncan G."/>
            <person name="Agarkova I."/>
            <person name="Borodovsky M."/>
            <person name="Gurnon J."/>
            <person name="Kuo A."/>
            <person name="Lindquist E."/>
            <person name="Lucas S."/>
            <person name="Pangilinan J."/>
            <person name="Polle J."/>
            <person name="Salamov A."/>
            <person name="Terry A."/>
            <person name="Yamada T."/>
            <person name="Dunigan D.D."/>
            <person name="Grigoriev I.V."/>
            <person name="Claverie J.M."/>
            <person name="Van Etten J.L."/>
        </authorList>
    </citation>
    <scope>NUCLEOTIDE SEQUENCE [LARGE SCALE GENOMIC DNA]</scope>
    <source>
        <strain evidence="10 11">NC64A</strain>
    </source>
</reference>
<dbReference type="Pfam" id="PF03849">
    <property type="entry name" value="Tfb2"/>
    <property type="match status" value="1"/>
</dbReference>
<dbReference type="GO" id="GO:0003690">
    <property type="term" value="F:double-stranded DNA binding"/>
    <property type="evidence" value="ECO:0007669"/>
    <property type="project" value="TreeGrafter"/>
</dbReference>
<dbReference type="Proteomes" id="UP000008141">
    <property type="component" value="Unassembled WGS sequence"/>
</dbReference>
<comment type="function">
    <text evidence="8">Component of the general transcription and DNA repair factor IIH (TFIIH) core complex which is involved in general and transcription-coupled nucleotide excision repair (NER) of damaged DNA.</text>
</comment>
<organism evidence="11">
    <name type="scientific">Chlorella variabilis</name>
    <name type="common">Green alga</name>
    <dbReference type="NCBI Taxonomy" id="554065"/>
    <lineage>
        <taxon>Eukaryota</taxon>
        <taxon>Viridiplantae</taxon>
        <taxon>Chlorophyta</taxon>
        <taxon>core chlorophytes</taxon>
        <taxon>Trebouxiophyceae</taxon>
        <taxon>Chlorellales</taxon>
        <taxon>Chlorellaceae</taxon>
        <taxon>Chlorella clade</taxon>
        <taxon>Chlorella</taxon>
    </lineage>
</organism>
<dbReference type="GO" id="GO:0001671">
    <property type="term" value="F:ATPase activator activity"/>
    <property type="evidence" value="ECO:0007669"/>
    <property type="project" value="InterPro"/>
</dbReference>
<evidence type="ECO:0000313" key="11">
    <source>
        <dbReference type="Proteomes" id="UP000008141"/>
    </source>
</evidence>
<evidence type="ECO:0000256" key="1">
    <source>
        <dbReference type="ARBA" id="ARBA00004123"/>
    </source>
</evidence>
<dbReference type="GeneID" id="17353649"/>
<sequence length="458" mass="49263">MVEGLVSFITTSVRGEQLERLFVQPYAVVAILRSLPPLARHMLLRLASTAGTVPAGKRTLADSWATSDGSSKLSAALCELAELGLLAKEPHDGQVTYTVNAGFQAQLRRTMCSGCACPLPGHPAAPVPSAAELDAYARRQWEALLLYLVNGNGTPPMAPPVLHATPIDIPSLLAAAGLMVKDECTLEQKITEHGFQFLLANLYSQLWSAVRQYLTLLNTAGGADLAVAINFLLRLGLQGAAAAMAHSQLDSAERTIAAHMCQLGLLMPVPGANELWLHPTRLAAVLAGGGRAGEAAVAPEEGYVIVESNFRVYAYTTSAVQVAVLRVFVRCDALLPNLFVGTITRESATNALDTGIAADQVVAFLRQHAHPRAAAKTPTVVTDQIRLWAQELKRLQEKNATLYDKFESKELYVGAVAHARQLNALLYSCEDRRQLVVESAFHGLMVGHLKERKQALGL</sequence>
<gene>
    <name evidence="10" type="ORF">CHLNCDRAFT_25123</name>
</gene>
<keyword evidence="7 8" id="KW-0539">Nucleus</keyword>
<keyword evidence="5 8" id="KW-0804">Transcription</keyword>
<evidence type="ECO:0000256" key="6">
    <source>
        <dbReference type="ARBA" id="ARBA00023204"/>
    </source>
</evidence>
<dbReference type="RefSeq" id="XP_005846389.1">
    <property type="nucleotide sequence ID" value="XM_005846327.1"/>
</dbReference>
<dbReference type="OMA" id="KGFIIIE"/>
<dbReference type="EMBL" id="GL433848">
    <property type="protein sequence ID" value="EFN54287.1"/>
    <property type="molecule type" value="Genomic_DNA"/>
</dbReference>
<keyword evidence="6 8" id="KW-0234">DNA repair</keyword>
<dbReference type="GO" id="GO:0006289">
    <property type="term" value="P:nucleotide-excision repair"/>
    <property type="evidence" value="ECO:0007669"/>
    <property type="project" value="InterPro"/>
</dbReference>
<evidence type="ECO:0000256" key="7">
    <source>
        <dbReference type="ARBA" id="ARBA00023242"/>
    </source>
</evidence>
<comment type="similarity">
    <text evidence="2 8">Belongs to the TFB2 family.</text>
</comment>
<dbReference type="STRING" id="554065.E1ZJ66"/>
<keyword evidence="4 8" id="KW-0805">Transcription regulation</keyword>
<protein>
    <recommendedName>
        <fullName evidence="8">RNA polymerase II transcription factor B subunit 2</fullName>
    </recommendedName>
</protein>
<dbReference type="GO" id="GO:0000439">
    <property type="term" value="C:transcription factor TFIIH core complex"/>
    <property type="evidence" value="ECO:0007669"/>
    <property type="project" value="InterPro"/>
</dbReference>
<accession>E1ZJ66</accession>
<dbReference type="FunCoup" id="E1ZJ66">
    <property type="interactions" value="1350"/>
</dbReference>
<dbReference type="PANTHER" id="PTHR13152">
    <property type="entry name" value="TFIIH, POLYPEPTIDE 4"/>
    <property type="match status" value="1"/>
</dbReference>
<comment type="subcellular location">
    <subcellularLocation>
        <location evidence="1 8">Nucleus</location>
    </subcellularLocation>
</comment>
<dbReference type="KEGG" id="cvr:CHLNCDRAFT_25123"/>
<evidence type="ECO:0000259" key="9">
    <source>
        <dbReference type="Pfam" id="PF18307"/>
    </source>
</evidence>
<proteinExistence type="inferred from homology"/>
<dbReference type="Gene3D" id="3.30.70.2610">
    <property type="match status" value="1"/>
</dbReference>
<keyword evidence="3 8" id="KW-0227">DNA damage</keyword>
<dbReference type="Pfam" id="PF18307">
    <property type="entry name" value="Tfb2_C"/>
    <property type="match status" value="1"/>
</dbReference>
<dbReference type="GO" id="GO:0005675">
    <property type="term" value="C:transcription factor TFIIH holo complex"/>
    <property type="evidence" value="ECO:0007669"/>
    <property type="project" value="TreeGrafter"/>
</dbReference>